<dbReference type="AlphaFoldDB" id="A0A483KQS0"/>
<gene>
    <name evidence="1" type="ORF">ETE84_02520</name>
</gene>
<organism evidence="1">
    <name type="scientific">Klebsiella quasipneumoniae</name>
    <dbReference type="NCBI Taxonomy" id="1463165"/>
    <lineage>
        <taxon>Bacteria</taxon>
        <taxon>Pseudomonadati</taxon>
        <taxon>Pseudomonadota</taxon>
        <taxon>Gammaproteobacteria</taxon>
        <taxon>Enterobacterales</taxon>
        <taxon>Enterobacteriaceae</taxon>
        <taxon>Klebsiella/Raoultella group</taxon>
        <taxon>Klebsiella</taxon>
        <taxon>Klebsiella pneumoniae complex</taxon>
    </lineage>
</organism>
<comment type="caution">
    <text evidence="1">The sequence shown here is derived from an EMBL/GenBank/DDBJ whole genome shotgun (WGS) entry which is preliminary data.</text>
</comment>
<dbReference type="EMBL" id="SDCO01000001">
    <property type="protein sequence ID" value="TCX66033.1"/>
    <property type="molecule type" value="Genomic_DNA"/>
</dbReference>
<sequence length="83" mass="8710">MKIFAFILLAVGTVALSYGNAPAKRIQGCESAGVGQAVCAAAEWDSEKVNVLPHYNPALNKVIIAGHSARIVYDPNIGASLRT</sequence>
<reference evidence="1" key="1">
    <citation type="submission" date="2019-01" db="EMBL/GenBank/DDBJ databases">
        <authorList>
            <person name="Lista F."/>
            <person name="Anselmo A."/>
        </authorList>
    </citation>
    <scope>NUCLEOTIDE SEQUENCE</scope>
    <source>
        <strain evidence="1">8S</strain>
    </source>
</reference>
<dbReference type="RefSeq" id="WP_032428864.1">
    <property type="nucleotide sequence ID" value="NZ_ABFGQQ040000001.1"/>
</dbReference>
<name>A0A483KQS0_9ENTR</name>
<accession>A0A483KQS0</accession>
<evidence type="ECO:0000313" key="1">
    <source>
        <dbReference type="EMBL" id="TCX66033.1"/>
    </source>
</evidence>
<protein>
    <submittedName>
        <fullName evidence="1">Uncharacterized protein</fullName>
    </submittedName>
</protein>
<proteinExistence type="predicted"/>